<reference evidence="1 2" key="1">
    <citation type="submission" date="2023-12" db="EMBL/GenBank/DDBJ databases">
        <title>Gut-associated functions are favored during microbiome assembly across C. elegans life.</title>
        <authorList>
            <person name="Zimmermann J."/>
        </authorList>
    </citation>
    <scope>NUCLEOTIDE SEQUENCE [LARGE SCALE GENOMIC DNA]</scope>
    <source>
        <strain evidence="1 2">MYb71</strain>
    </source>
</reference>
<dbReference type="Proteomes" id="UP001375812">
    <property type="component" value="Unassembled WGS sequence"/>
</dbReference>
<keyword evidence="2" id="KW-1185">Reference proteome</keyword>
<accession>A0ABU8PK71</accession>
<name>A0ABU8PK71_9HYPH</name>
<proteinExistence type="predicted"/>
<organism evidence="1 2">
    <name type="scientific">Ochrobactrum vermis</name>
    <dbReference type="NCBI Taxonomy" id="1827297"/>
    <lineage>
        <taxon>Bacteria</taxon>
        <taxon>Pseudomonadati</taxon>
        <taxon>Pseudomonadota</taxon>
        <taxon>Alphaproteobacteria</taxon>
        <taxon>Hyphomicrobiales</taxon>
        <taxon>Brucellaceae</taxon>
        <taxon>Brucella/Ochrobactrum group</taxon>
        <taxon>Ochrobactrum</taxon>
    </lineage>
</organism>
<evidence type="ECO:0000313" key="1">
    <source>
        <dbReference type="EMBL" id="MEJ5022658.1"/>
    </source>
</evidence>
<gene>
    <name evidence="1" type="ORF">WH297_23375</name>
</gene>
<protein>
    <recommendedName>
        <fullName evidence="3">Transposase</fullName>
    </recommendedName>
</protein>
<comment type="caution">
    <text evidence="1">The sequence shown here is derived from an EMBL/GenBank/DDBJ whole genome shotgun (WGS) entry which is preliminary data.</text>
</comment>
<dbReference type="EMBL" id="JBBGZH010000002">
    <property type="protein sequence ID" value="MEJ5022658.1"/>
    <property type="molecule type" value="Genomic_DNA"/>
</dbReference>
<sequence length="87" mass="10108">MKRRVVNDSEEFQTGFCWLHMRLSEIEWKPDWRVLATKPGWQISPPRDLTHCVTLKLFAEIRYAHDALLASKLGREASTNLGIIQAE</sequence>
<dbReference type="RefSeq" id="WP_339561756.1">
    <property type="nucleotide sequence ID" value="NZ_JBBGZH010000002.1"/>
</dbReference>
<evidence type="ECO:0000313" key="2">
    <source>
        <dbReference type="Proteomes" id="UP001375812"/>
    </source>
</evidence>
<evidence type="ECO:0008006" key="3">
    <source>
        <dbReference type="Google" id="ProtNLM"/>
    </source>
</evidence>